<reference evidence="1 2" key="1">
    <citation type="submission" date="2019-03" db="EMBL/GenBank/DDBJ databases">
        <title>Genomic Encyclopedia of Type Strains, Phase IV (KMG-IV): sequencing the most valuable type-strain genomes for metagenomic binning, comparative biology and taxonomic classification.</title>
        <authorList>
            <person name="Goeker M."/>
        </authorList>
    </citation>
    <scope>NUCLEOTIDE SEQUENCE [LARGE SCALE GENOMIC DNA]</scope>
    <source>
        <strain evidence="1 2">DSM 100556</strain>
    </source>
</reference>
<evidence type="ECO:0000313" key="2">
    <source>
        <dbReference type="Proteomes" id="UP000295718"/>
    </source>
</evidence>
<dbReference type="RefSeq" id="WP_051869530.1">
    <property type="nucleotide sequence ID" value="NZ_JPNB01000002.1"/>
</dbReference>
<evidence type="ECO:0008006" key="3">
    <source>
        <dbReference type="Google" id="ProtNLM"/>
    </source>
</evidence>
<dbReference type="Gene3D" id="3.40.50.1820">
    <property type="entry name" value="alpha/beta hydrolase"/>
    <property type="match status" value="1"/>
</dbReference>
<comment type="caution">
    <text evidence="1">The sequence shown here is derived from an EMBL/GenBank/DDBJ whole genome shotgun (WGS) entry which is preliminary data.</text>
</comment>
<gene>
    <name evidence="1" type="ORF">EDD76_101354</name>
</gene>
<dbReference type="AlphaFoldDB" id="A0A4R1R6P5"/>
<keyword evidence="2" id="KW-1185">Reference proteome</keyword>
<dbReference type="SUPFAM" id="SSF53474">
    <property type="entry name" value="alpha/beta-Hydrolases"/>
    <property type="match status" value="1"/>
</dbReference>
<dbReference type="STRING" id="1469948.GCA_000732725_02416"/>
<organism evidence="1 2">
    <name type="scientific">Kineothrix alysoides</name>
    <dbReference type="NCBI Taxonomy" id="1469948"/>
    <lineage>
        <taxon>Bacteria</taxon>
        <taxon>Bacillati</taxon>
        <taxon>Bacillota</taxon>
        <taxon>Clostridia</taxon>
        <taxon>Lachnospirales</taxon>
        <taxon>Lachnospiraceae</taxon>
        <taxon>Kineothrix</taxon>
    </lineage>
</organism>
<sequence>MYRLNSKGIYYRDIVEDVEEQLVEMGFGALGMYYSAKKKNELSNIAVLLMHCDQNYMSQNMGPQLASQGFQVLACDSEFGEIENKFRTLNKAMNFLKSLPGVKKVILMGHSGGATLMTAYQSIAENGAQIYRGNEKIYATTIQEELIPADGIMLIDANYGNGVMTLLSLDPAVIEEGNGMRLDPELDIFNPANGYDPEGAHYTEAFIKKYFKAQADRNRRLIKLALNRLELINAGKGNYADDEPFIITAGNQPKPNNRLIPEDLHFLSHTKKPYDLLHGDGTVTNEIIHCVRTPEIDFCFSKFYNMGANATTVKGFLSSQAIDATDEFLVKEDDIVGIDWNSCYASPISNIKHINVPLLTIGLTGSYEYLAAEMIFENAQMRDKTIAFIHGAGHTFTPNYLAQKKHGSFGDTEKVLYDYMGTWMRRFM</sequence>
<dbReference type="OrthoDB" id="2062670at2"/>
<accession>A0A4R1R6P5</accession>
<dbReference type="EMBL" id="SLUO01000001">
    <property type="protein sequence ID" value="TCL61256.1"/>
    <property type="molecule type" value="Genomic_DNA"/>
</dbReference>
<dbReference type="InterPro" id="IPR029058">
    <property type="entry name" value="AB_hydrolase_fold"/>
</dbReference>
<evidence type="ECO:0000313" key="1">
    <source>
        <dbReference type="EMBL" id="TCL61256.1"/>
    </source>
</evidence>
<protein>
    <recommendedName>
        <fullName evidence="3">Alpha/beta hydrolase family protein</fullName>
    </recommendedName>
</protein>
<dbReference type="Proteomes" id="UP000295718">
    <property type="component" value="Unassembled WGS sequence"/>
</dbReference>
<proteinExistence type="predicted"/>
<name>A0A4R1R6P5_9FIRM</name>